<evidence type="ECO:0000256" key="1">
    <source>
        <dbReference type="SAM" id="MobiDB-lite"/>
    </source>
</evidence>
<evidence type="ECO:0000313" key="2">
    <source>
        <dbReference type="EMBL" id="KNC74404.1"/>
    </source>
</evidence>
<dbReference type="EMBL" id="KQ244439">
    <property type="protein sequence ID" value="KNC74404.1"/>
    <property type="molecule type" value="Genomic_DNA"/>
</dbReference>
<dbReference type="GeneID" id="25913552"/>
<proteinExistence type="predicted"/>
<keyword evidence="3" id="KW-1185">Reference proteome</keyword>
<feature type="region of interest" description="Disordered" evidence="1">
    <location>
        <begin position="103"/>
        <end position="127"/>
    </location>
</feature>
<reference evidence="2 3" key="1">
    <citation type="submission" date="2011-02" db="EMBL/GenBank/DDBJ databases">
        <title>The Genome Sequence of Sphaeroforma arctica JP610.</title>
        <authorList>
            <consortium name="The Broad Institute Genome Sequencing Platform"/>
            <person name="Russ C."/>
            <person name="Cuomo C."/>
            <person name="Young S.K."/>
            <person name="Zeng Q."/>
            <person name="Gargeya S."/>
            <person name="Alvarado L."/>
            <person name="Berlin A."/>
            <person name="Chapman S.B."/>
            <person name="Chen Z."/>
            <person name="Freedman E."/>
            <person name="Gellesch M."/>
            <person name="Goldberg J."/>
            <person name="Griggs A."/>
            <person name="Gujja S."/>
            <person name="Heilman E."/>
            <person name="Heiman D."/>
            <person name="Howarth C."/>
            <person name="Mehta T."/>
            <person name="Neiman D."/>
            <person name="Pearson M."/>
            <person name="Roberts A."/>
            <person name="Saif S."/>
            <person name="Shea T."/>
            <person name="Shenoy N."/>
            <person name="Sisk P."/>
            <person name="Stolte C."/>
            <person name="Sykes S."/>
            <person name="White J."/>
            <person name="Yandava C."/>
            <person name="Burger G."/>
            <person name="Gray M.W."/>
            <person name="Holland P.W.H."/>
            <person name="King N."/>
            <person name="Lang F.B.F."/>
            <person name="Roger A.J."/>
            <person name="Ruiz-Trillo I."/>
            <person name="Haas B."/>
            <person name="Nusbaum C."/>
            <person name="Birren B."/>
        </authorList>
    </citation>
    <scope>NUCLEOTIDE SEQUENCE [LARGE SCALE GENOMIC DNA]</scope>
    <source>
        <strain evidence="2 3">JP610</strain>
    </source>
</reference>
<sequence>MQGIVHAVRSSNMPMLQMSKLRLQMREVALVHTHAQAHTQPRTHLHTIRNIQAHTNVCKDVNAPTHPQRRAALTVHTRMRSSAQDKSKSKLKRYQDSKFIKSTGRFSKPTSDKVPGLSLGTRPGESTYTRLKAPSVHKPAHTQKTHGVQSTHAHTNKMHITHKHKDTIQMQTYKNTQSSAQPIARDPSLKVPGTYTPSDSMYMTRLRESPNPVPVWANYKYPNQSTAKLGSHFSNNLFQITAET</sequence>
<protein>
    <submittedName>
        <fullName evidence="2">Uncharacterized protein</fullName>
    </submittedName>
</protein>
<dbReference type="AlphaFoldDB" id="A0A0L0FCD3"/>
<evidence type="ECO:0000313" key="3">
    <source>
        <dbReference type="Proteomes" id="UP000054560"/>
    </source>
</evidence>
<dbReference type="RefSeq" id="XP_014148306.1">
    <property type="nucleotide sequence ID" value="XM_014292831.1"/>
</dbReference>
<name>A0A0L0FCD3_9EUKA</name>
<gene>
    <name evidence="2" type="ORF">SARC_13048</name>
</gene>
<accession>A0A0L0FCD3</accession>
<feature type="compositionally biased region" description="Basic and acidic residues" evidence="1">
    <location>
        <begin position="83"/>
        <end position="93"/>
    </location>
</feature>
<feature type="non-terminal residue" evidence="2">
    <location>
        <position position="244"/>
    </location>
</feature>
<organism evidence="2 3">
    <name type="scientific">Sphaeroforma arctica JP610</name>
    <dbReference type="NCBI Taxonomy" id="667725"/>
    <lineage>
        <taxon>Eukaryota</taxon>
        <taxon>Ichthyosporea</taxon>
        <taxon>Ichthyophonida</taxon>
        <taxon>Sphaeroforma</taxon>
    </lineage>
</organism>
<feature type="region of interest" description="Disordered" evidence="1">
    <location>
        <begin position="74"/>
        <end position="93"/>
    </location>
</feature>
<dbReference type="Proteomes" id="UP000054560">
    <property type="component" value="Unassembled WGS sequence"/>
</dbReference>